<feature type="repeat" description="TPR" evidence="3">
    <location>
        <begin position="480"/>
        <end position="513"/>
    </location>
</feature>
<gene>
    <name evidence="5" type="ORF">MFFC18_12390</name>
</gene>
<evidence type="ECO:0000256" key="3">
    <source>
        <dbReference type="PROSITE-ProRule" id="PRU00339"/>
    </source>
</evidence>
<dbReference type="STRING" id="980251.GCA_001642875_01701"/>
<evidence type="ECO:0000313" key="5">
    <source>
        <dbReference type="EMBL" id="QEG21383.1"/>
    </source>
</evidence>
<dbReference type="PROSITE" id="PS50005">
    <property type="entry name" value="TPR"/>
    <property type="match status" value="7"/>
</dbReference>
<name>A0A5B9PEJ9_9BACT</name>
<feature type="repeat" description="TPR" evidence="3">
    <location>
        <begin position="195"/>
        <end position="228"/>
    </location>
</feature>
<dbReference type="InterPro" id="IPR019734">
    <property type="entry name" value="TPR_rpt"/>
</dbReference>
<dbReference type="AlphaFoldDB" id="A0A5B9PEJ9"/>
<organism evidence="5 6">
    <name type="scientific">Mariniblastus fucicola</name>
    <dbReference type="NCBI Taxonomy" id="980251"/>
    <lineage>
        <taxon>Bacteria</taxon>
        <taxon>Pseudomonadati</taxon>
        <taxon>Planctomycetota</taxon>
        <taxon>Planctomycetia</taxon>
        <taxon>Pirellulales</taxon>
        <taxon>Pirellulaceae</taxon>
        <taxon>Mariniblastus</taxon>
    </lineage>
</organism>
<evidence type="ECO:0000256" key="4">
    <source>
        <dbReference type="SAM" id="MobiDB-lite"/>
    </source>
</evidence>
<feature type="repeat" description="TPR" evidence="3">
    <location>
        <begin position="443"/>
        <end position="476"/>
    </location>
</feature>
<dbReference type="EMBL" id="CP042912">
    <property type="protein sequence ID" value="QEG21383.1"/>
    <property type="molecule type" value="Genomic_DNA"/>
</dbReference>
<evidence type="ECO:0000256" key="2">
    <source>
        <dbReference type="ARBA" id="ARBA00022803"/>
    </source>
</evidence>
<keyword evidence="6" id="KW-1185">Reference proteome</keyword>
<keyword evidence="5" id="KW-0449">Lipoprotein</keyword>
<dbReference type="InterPro" id="IPR011990">
    <property type="entry name" value="TPR-like_helical_dom_sf"/>
</dbReference>
<feature type="repeat" description="TPR" evidence="3">
    <location>
        <begin position="713"/>
        <end position="746"/>
    </location>
</feature>
<feature type="region of interest" description="Disordered" evidence="4">
    <location>
        <begin position="46"/>
        <end position="66"/>
    </location>
</feature>
<dbReference type="OrthoDB" id="9790037at2"/>
<dbReference type="SMART" id="SM00028">
    <property type="entry name" value="TPR"/>
    <property type="match status" value="17"/>
</dbReference>
<feature type="repeat" description="TPR" evidence="3">
    <location>
        <begin position="611"/>
        <end position="644"/>
    </location>
</feature>
<evidence type="ECO:0000313" key="6">
    <source>
        <dbReference type="Proteomes" id="UP000322214"/>
    </source>
</evidence>
<protein>
    <submittedName>
        <fullName evidence="5">Lipoprotein NlpI</fullName>
    </submittedName>
</protein>
<feature type="repeat" description="TPR" evidence="3">
    <location>
        <begin position="577"/>
        <end position="610"/>
    </location>
</feature>
<dbReference type="PANTHER" id="PTHR44858:SF1">
    <property type="entry name" value="UDP-N-ACETYLGLUCOSAMINE--PEPTIDE N-ACETYLGLUCOSAMINYLTRANSFERASE SPINDLY-RELATED"/>
    <property type="match status" value="1"/>
</dbReference>
<dbReference type="Gene3D" id="1.25.40.10">
    <property type="entry name" value="Tetratricopeptide repeat domain"/>
    <property type="match status" value="7"/>
</dbReference>
<dbReference type="KEGG" id="mff:MFFC18_12390"/>
<dbReference type="Proteomes" id="UP000322214">
    <property type="component" value="Chromosome"/>
</dbReference>
<keyword evidence="1" id="KW-0677">Repeat</keyword>
<dbReference type="Pfam" id="PF13432">
    <property type="entry name" value="TPR_16"/>
    <property type="match status" value="5"/>
</dbReference>
<feature type="repeat" description="TPR" evidence="3">
    <location>
        <begin position="645"/>
        <end position="678"/>
    </location>
</feature>
<dbReference type="PANTHER" id="PTHR44858">
    <property type="entry name" value="TETRATRICOPEPTIDE REPEAT PROTEIN 6"/>
    <property type="match status" value="1"/>
</dbReference>
<dbReference type="SUPFAM" id="SSF81901">
    <property type="entry name" value="HCP-like"/>
    <property type="match status" value="1"/>
</dbReference>
<accession>A0A5B9PEJ9</accession>
<dbReference type="SUPFAM" id="SSF48452">
    <property type="entry name" value="TPR-like"/>
    <property type="match status" value="3"/>
</dbReference>
<proteinExistence type="predicted"/>
<dbReference type="InterPro" id="IPR050498">
    <property type="entry name" value="Ycf3"/>
</dbReference>
<keyword evidence="2 3" id="KW-0802">TPR repeat</keyword>
<sequence>MSNRCPSCSRTLAAFAINCDDCGWSLNTSVDEPAISSQGATTATAVKGTKTAASQGAKAPRSSREADAHLEKAMQRIEKESYEAAVRSINRAIVAAPLNRIGECYSLRGYCHLKLDDFVRSEKDCTEAIRQSWNDAQTFAWRAAARGEQNRWRHAFSDLEKAWHLSDDDRDRFTGLMDSYSDACEAWFEKQEPTPATLSEMGWVHYCRSRYRKAEDCFEKAIEMDADYALAAAGLAKLIFENKSSTGRYRSDRAREVLQHCAVAMTGDSECHQVVLPIRIKIHRSKADLDRAMEDLNHLSALAKDDSELAVRCCRLRFEAGDYMVAIQELSKMLKSDPPPADALLLRGDCYREIRNHSLAIVDYSRFLKLRRNDTDALARLAESKLAIGKVDEALSEVEHAIDIDEACFSAYICRSKIKLQQGKLDEAITDCRKASLIDNSQPQVFATLASINFKLGRYTESIEEYSRAIELEEDVRLKANLLYLRGIALYELGRYQASYADFKKACHYRPNHAGSWIWKSAACARLEKWTDAIAGLQSAIATRPSSQDEYRKLGAPVATKAIEFFDRQQQRGQATPDLFRRRALALQFLGEFDKAIEDYTNALRLDADNVETLIRRGQTLYSVGKNDEAIKDFKSAIRRDRGNDQALFQLANTRFDMGQYATALRDVKLAIESSPRNVRYYGLYADVLQKLGQHEGVIEALDRATLLDSTDPVTYQKRGQVHMLRRNYVNAISDFTRSLELSPNQPEVTLARGQAYLKADQPQQAIEDFERVLTQNLGMAKAYSGRAAAMATLGRHEYALIWLTKAFHRFQRPRDLSELVFARGKIFVLMGRPAPAIDDFTTVARLMEEDDKTVAAARYARAIARYGLDQPEKAKRDFAKVFKLDPRNEHAALALQWLNDPESCDKPKLLEPATEIVRPTRPGVVRSAVTLTTPPKDWTAEKPYHTWILRTLDKKEYGPMSRETLNLWIEEGRVDFGMKLLRADWSKWKRAEKIFNELGVSSEPPESDENVDVRPE</sequence>
<evidence type="ECO:0000256" key="1">
    <source>
        <dbReference type="ARBA" id="ARBA00022737"/>
    </source>
</evidence>
<reference evidence="5 6" key="1">
    <citation type="submission" date="2019-08" db="EMBL/GenBank/DDBJ databases">
        <title>Deep-cultivation of Planctomycetes and their phenomic and genomic characterization uncovers novel biology.</title>
        <authorList>
            <person name="Wiegand S."/>
            <person name="Jogler M."/>
            <person name="Boedeker C."/>
            <person name="Pinto D."/>
            <person name="Vollmers J."/>
            <person name="Rivas-Marin E."/>
            <person name="Kohn T."/>
            <person name="Peeters S.H."/>
            <person name="Heuer A."/>
            <person name="Rast P."/>
            <person name="Oberbeckmann S."/>
            <person name="Bunk B."/>
            <person name="Jeske O."/>
            <person name="Meyerdierks A."/>
            <person name="Storesund J.E."/>
            <person name="Kallscheuer N."/>
            <person name="Luecker S."/>
            <person name="Lage O.M."/>
            <person name="Pohl T."/>
            <person name="Merkel B.J."/>
            <person name="Hornburger P."/>
            <person name="Mueller R.-W."/>
            <person name="Bruemmer F."/>
            <person name="Labrenz M."/>
            <person name="Spormann A.M."/>
            <person name="Op den Camp H."/>
            <person name="Overmann J."/>
            <person name="Amann R."/>
            <person name="Jetten M.S.M."/>
            <person name="Mascher T."/>
            <person name="Medema M.H."/>
            <person name="Devos D.P."/>
            <person name="Kaster A.-K."/>
            <person name="Ovreas L."/>
            <person name="Rohde M."/>
            <person name="Galperin M.Y."/>
            <person name="Jogler C."/>
        </authorList>
    </citation>
    <scope>NUCLEOTIDE SEQUENCE [LARGE SCALE GENOMIC DNA]</scope>
    <source>
        <strain evidence="5 6">FC18</strain>
    </source>
</reference>